<keyword evidence="2" id="KW-1185">Reference proteome</keyword>
<reference evidence="1" key="1">
    <citation type="submission" date="2022-08" db="EMBL/GenBank/DDBJ databases">
        <title>Genome Sequence of Fusarium decemcellulare.</title>
        <authorList>
            <person name="Buettner E."/>
        </authorList>
    </citation>
    <scope>NUCLEOTIDE SEQUENCE</scope>
    <source>
        <strain evidence="1">Babe19</strain>
    </source>
</reference>
<name>A0ACC1SRA7_9HYPO</name>
<comment type="caution">
    <text evidence="1">The sequence shown here is derived from an EMBL/GenBank/DDBJ whole genome shotgun (WGS) entry which is preliminary data.</text>
</comment>
<gene>
    <name evidence="1" type="ORF">NM208_g2922</name>
</gene>
<evidence type="ECO:0000313" key="2">
    <source>
        <dbReference type="Proteomes" id="UP001148629"/>
    </source>
</evidence>
<sequence>MPPAASPSPAETAVTAPISFKQRGRRSKENFRKRPASSATLPMSGSPGDSSSSSDEQDTSEGPRIKRKKKGVVSASTTNTKAPSEDASPTVFRANREMPLSNTNDATKRKDWYDQPAQKGPTRAASNVRITTTTDFAPDVCKDYKKTGWCGFGDSCVFAHDRSDIKQGWQLDREWEIHSKQRKDAGSTVEVDASNDKDNTHLDDETMLNNIPFLCIICEEPHKQPVVTQCGHYFCEACALRRYRKDPTCKSCGAATMGVFNAASRLEKLLHRKRDREEKADG</sequence>
<evidence type="ECO:0000313" key="1">
    <source>
        <dbReference type="EMBL" id="KAJ3544679.1"/>
    </source>
</evidence>
<dbReference type="EMBL" id="JANRMS010000184">
    <property type="protein sequence ID" value="KAJ3544679.1"/>
    <property type="molecule type" value="Genomic_DNA"/>
</dbReference>
<dbReference type="Proteomes" id="UP001148629">
    <property type="component" value="Unassembled WGS sequence"/>
</dbReference>
<accession>A0ACC1SRA7</accession>
<proteinExistence type="predicted"/>
<protein>
    <submittedName>
        <fullName evidence="1">Uncharacterized protein</fullName>
    </submittedName>
</protein>
<organism evidence="1 2">
    <name type="scientific">Fusarium decemcellulare</name>
    <dbReference type="NCBI Taxonomy" id="57161"/>
    <lineage>
        <taxon>Eukaryota</taxon>
        <taxon>Fungi</taxon>
        <taxon>Dikarya</taxon>
        <taxon>Ascomycota</taxon>
        <taxon>Pezizomycotina</taxon>
        <taxon>Sordariomycetes</taxon>
        <taxon>Hypocreomycetidae</taxon>
        <taxon>Hypocreales</taxon>
        <taxon>Nectriaceae</taxon>
        <taxon>Fusarium</taxon>
        <taxon>Fusarium decemcellulare species complex</taxon>
    </lineage>
</organism>